<dbReference type="GO" id="GO:0032259">
    <property type="term" value="P:methylation"/>
    <property type="evidence" value="ECO:0007669"/>
    <property type="project" value="UniProtKB-KW"/>
</dbReference>
<reference evidence="1 2" key="1">
    <citation type="submission" date="2020-08" db="EMBL/GenBank/DDBJ databases">
        <title>Genomic Encyclopedia of Type Strains, Phase IV (KMG-IV): sequencing the most valuable type-strain genomes for metagenomic binning, comparative biology and taxonomic classification.</title>
        <authorList>
            <person name="Goeker M."/>
        </authorList>
    </citation>
    <scope>NUCLEOTIDE SEQUENCE [LARGE SCALE GENOMIC DNA]</scope>
    <source>
        <strain evidence="1 2">DSM 2163</strain>
    </source>
</reference>
<dbReference type="Proteomes" id="UP000583454">
    <property type="component" value="Unassembled WGS sequence"/>
</dbReference>
<dbReference type="InterPro" id="IPR029063">
    <property type="entry name" value="SAM-dependent_MTases_sf"/>
</dbReference>
<name>A0A840ZQV8_9HYPH</name>
<proteinExistence type="predicted"/>
<dbReference type="RefSeq" id="WP_183572118.1">
    <property type="nucleotide sequence ID" value="NZ_JACHOP010000021.1"/>
</dbReference>
<dbReference type="Pfam" id="PF13578">
    <property type="entry name" value="Methyltransf_24"/>
    <property type="match status" value="1"/>
</dbReference>
<evidence type="ECO:0000313" key="2">
    <source>
        <dbReference type="Proteomes" id="UP000583454"/>
    </source>
</evidence>
<evidence type="ECO:0000313" key="1">
    <source>
        <dbReference type="EMBL" id="MBB5759247.1"/>
    </source>
</evidence>
<dbReference type="EMBL" id="JACHOP010000021">
    <property type="protein sequence ID" value="MBB5759247.1"/>
    <property type="molecule type" value="Genomic_DNA"/>
</dbReference>
<organism evidence="1 2">
    <name type="scientific">Methylorubrum rhodinum</name>
    <dbReference type="NCBI Taxonomy" id="29428"/>
    <lineage>
        <taxon>Bacteria</taxon>
        <taxon>Pseudomonadati</taxon>
        <taxon>Pseudomonadota</taxon>
        <taxon>Alphaproteobacteria</taxon>
        <taxon>Hyphomicrobiales</taxon>
        <taxon>Methylobacteriaceae</taxon>
        <taxon>Methylorubrum</taxon>
    </lineage>
</organism>
<protein>
    <submittedName>
        <fullName evidence="1">SAM-dependent methyltransferase</fullName>
    </submittedName>
</protein>
<dbReference type="GO" id="GO:0008168">
    <property type="term" value="F:methyltransferase activity"/>
    <property type="evidence" value="ECO:0007669"/>
    <property type="project" value="UniProtKB-KW"/>
</dbReference>
<dbReference type="AlphaFoldDB" id="A0A840ZQV8"/>
<dbReference type="SUPFAM" id="SSF53335">
    <property type="entry name" value="S-adenosyl-L-methionine-dependent methyltransferases"/>
    <property type="match status" value="1"/>
</dbReference>
<dbReference type="Gene3D" id="3.40.50.150">
    <property type="entry name" value="Vaccinia Virus protein VP39"/>
    <property type="match status" value="1"/>
</dbReference>
<keyword evidence="1" id="KW-0489">Methyltransferase</keyword>
<gene>
    <name evidence="1" type="ORF">HNR00_003979</name>
</gene>
<keyword evidence="1" id="KW-0808">Transferase</keyword>
<comment type="caution">
    <text evidence="1">The sequence shown here is derived from an EMBL/GenBank/DDBJ whole genome shotgun (WGS) entry which is preliminary data.</text>
</comment>
<sequence length="419" mass="44947">MIDSRDVARLNEVVSTYDKPKVPAAFRDYFSRHHTSIQGWLSAPIMTVVGVFADLQTRAGFQGGFAEIGVHHGRFYCALATARASGWRGIAIDIFEDQHLNPDGSGKGSLQTFKNNMQRIGLDPANHTIVQSDSKIVAADRIRAAVGGDGVLIFSVDGAHTVDYTVADLELAARALHPCGVIILDDLLNPRWPGVIEGALDWLRGEQGSAYEMIAYGNNKGFIARREIASAYRSVMTDRADMPVARGDAVIFAGRPALACKFGDPAEVFKAEEAGEAPPAAAPQMLEFVRGGNGSSSLREGWAKPETHGTWSCAERASLGIPVGRHAAVRTCRIELSPFLPPGQSQHLKVLLAGREVASLALQAGSQTIDVPLAPSDVTRADTVDLTLETAQLFNPAELGLSRDTRNLGVMLKRITVSA</sequence>
<accession>A0A840ZQV8</accession>
<keyword evidence="2" id="KW-1185">Reference proteome</keyword>